<accession>A0ABW1KYB8</accession>
<gene>
    <name evidence="2" type="ORF">ACFMB1_15545</name>
</gene>
<keyword evidence="1" id="KW-0732">Signal</keyword>
<evidence type="ECO:0000313" key="2">
    <source>
        <dbReference type="EMBL" id="MFC6036969.1"/>
    </source>
</evidence>
<feature type="signal peptide" evidence="1">
    <location>
        <begin position="1"/>
        <end position="19"/>
    </location>
</feature>
<name>A0ABW1KYB8_9PROT</name>
<evidence type="ECO:0000313" key="3">
    <source>
        <dbReference type="Proteomes" id="UP001596116"/>
    </source>
</evidence>
<keyword evidence="3" id="KW-1185">Reference proteome</keyword>
<dbReference type="RefSeq" id="WP_379881780.1">
    <property type="nucleotide sequence ID" value="NZ_JBHPON010000002.1"/>
</dbReference>
<proteinExistence type="predicted"/>
<feature type="chain" id="PRO_5047461558" evidence="1">
    <location>
        <begin position="20"/>
        <end position="642"/>
    </location>
</feature>
<reference evidence="2 3" key="1">
    <citation type="submission" date="2024-09" db="EMBL/GenBank/DDBJ databases">
        <authorList>
            <person name="Zhang Z.-H."/>
        </authorList>
    </citation>
    <scope>NUCLEOTIDE SEQUENCE [LARGE SCALE GENOMIC DNA]</scope>
    <source>
        <strain evidence="2 3">HHTR114</strain>
    </source>
</reference>
<evidence type="ECO:0000256" key="1">
    <source>
        <dbReference type="SAM" id="SignalP"/>
    </source>
</evidence>
<sequence>MSRSLKVLAAALFFMGSAACGGSGDSSAAEPQQGADDLAEARAQLAAQTSAPTHSAAPQRPLMQVGPWYPATFNMEEPFINLINASPVVWEGGGMNTGEIVAAGLVDKKTLLPTQLPNGKWLNGGIYFPANSPEMNLHWDGDWVLEWEGDADFWIDYLPREMQWRESKNRIVFTRNFKRGKTLDHSRIQIRGLNGPLKSLKLYRKENEEAVKAGKIYNPAFLKGIAGYDIVRTMDIQSANSATIRSVDDLASMETAFWAATDWGNATGEPQFKYPSPVQGMPIEAALRLGTESGKMIWFQAPITLGAPQTLFDSRPEDGRIDIWAARFSDAAGADAVNVIESEEWDVYADAFVEALIASGYPADRPLYVSLANEVWNFGGQYFLTTTYAQRMGWGLAPWLGIPKHNGLREGYGALMARFKLAVDGALERAGRDQSITYVVEGQAAYVELTGAALRGAKAYMDKKGERWAEHAPGFGVSVASYWGYHEGLTESGIDPSDLDALEDYFLNGSDRLLGTRANVLKLFRGAAAQGAQYGVKLIGAYEGGSHFTRPCKTWDPNRGCVEYAMTTAQYREFQWGERGGRINYEINKALADEFPGVILSNYVLAGPPGGQPWFEGPIGAENPYARSWEALMAHEEAAAGE</sequence>
<dbReference type="Proteomes" id="UP001596116">
    <property type="component" value="Unassembled WGS sequence"/>
</dbReference>
<comment type="caution">
    <text evidence="2">The sequence shown here is derived from an EMBL/GenBank/DDBJ whole genome shotgun (WGS) entry which is preliminary data.</text>
</comment>
<protein>
    <submittedName>
        <fullName evidence="2">Uncharacterized protein</fullName>
    </submittedName>
</protein>
<dbReference type="PROSITE" id="PS51257">
    <property type="entry name" value="PROKAR_LIPOPROTEIN"/>
    <property type="match status" value="1"/>
</dbReference>
<organism evidence="2 3">
    <name type="scientific">Hyphococcus aureus</name>
    <dbReference type="NCBI Taxonomy" id="2666033"/>
    <lineage>
        <taxon>Bacteria</taxon>
        <taxon>Pseudomonadati</taxon>
        <taxon>Pseudomonadota</taxon>
        <taxon>Alphaproteobacteria</taxon>
        <taxon>Parvularculales</taxon>
        <taxon>Parvularculaceae</taxon>
        <taxon>Hyphococcus</taxon>
    </lineage>
</organism>
<dbReference type="EMBL" id="JBHPON010000002">
    <property type="protein sequence ID" value="MFC6036969.1"/>
    <property type="molecule type" value="Genomic_DNA"/>
</dbReference>